<feature type="region of interest" description="Disordered" evidence="2">
    <location>
        <begin position="1"/>
        <end position="33"/>
    </location>
</feature>
<dbReference type="Pfam" id="PF01381">
    <property type="entry name" value="HTH_3"/>
    <property type="match status" value="1"/>
</dbReference>
<feature type="compositionally biased region" description="Basic and acidic residues" evidence="2">
    <location>
        <begin position="12"/>
        <end position="26"/>
    </location>
</feature>
<feature type="compositionally biased region" description="Polar residues" evidence="2">
    <location>
        <begin position="1"/>
        <end position="11"/>
    </location>
</feature>
<dbReference type="PROSITE" id="PS50943">
    <property type="entry name" value="HTH_CROC1"/>
    <property type="match status" value="1"/>
</dbReference>
<accession>A0A414FYV7</accession>
<proteinExistence type="predicted"/>
<protein>
    <submittedName>
        <fullName evidence="5">XRE family transcriptional regulator</fullName>
    </submittedName>
</protein>
<gene>
    <name evidence="5" type="ORF">DW787_04300</name>
</gene>
<keyword evidence="3" id="KW-0812">Transmembrane</keyword>
<keyword evidence="1" id="KW-0238">DNA-binding</keyword>
<evidence type="ECO:0000256" key="1">
    <source>
        <dbReference type="ARBA" id="ARBA00023125"/>
    </source>
</evidence>
<feature type="transmembrane region" description="Helical" evidence="3">
    <location>
        <begin position="213"/>
        <end position="235"/>
    </location>
</feature>
<evidence type="ECO:0000256" key="2">
    <source>
        <dbReference type="SAM" id="MobiDB-lite"/>
    </source>
</evidence>
<evidence type="ECO:0000256" key="3">
    <source>
        <dbReference type="SAM" id="Phobius"/>
    </source>
</evidence>
<dbReference type="EMBL" id="QSJI01000002">
    <property type="protein sequence ID" value="RHD56757.1"/>
    <property type="molecule type" value="Genomic_DNA"/>
</dbReference>
<keyword evidence="3" id="KW-1133">Transmembrane helix</keyword>
<dbReference type="RefSeq" id="WP_118271754.1">
    <property type="nucleotide sequence ID" value="NZ_QSJI01000002.1"/>
</dbReference>
<dbReference type="InterPro" id="IPR001387">
    <property type="entry name" value="Cro/C1-type_HTH"/>
</dbReference>
<sequence>MQQENVVAQQTRSEEIGVDCAKHDGPDVNSSGLTSPLAKRIRGLREGAGMSQARLAELVFVSRQTVINWEKGRTLPDAESLKRLSAAFGITLDALLDERSEEYLRQTERERKAVKVAIALNFLWMLEIIVGGAVISIAHKFLSPDQAYAISDVENIVRWTIMIASIVASWKMQGIKIEHNLENVVDVAAFLEGYEPGATLPQTFVWRWLLPHWTLVTTVLSFTVIAWTFILLVALRLA</sequence>
<dbReference type="CDD" id="cd00093">
    <property type="entry name" value="HTH_XRE"/>
    <property type="match status" value="1"/>
</dbReference>
<feature type="domain" description="HTH cro/C1-type" evidence="4">
    <location>
        <begin position="41"/>
        <end position="95"/>
    </location>
</feature>
<dbReference type="PANTHER" id="PTHR46558:SF4">
    <property type="entry name" value="DNA-BIDING PHAGE PROTEIN"/>
    <property type="match status" value="1"/>
</dbReference>
<dbReference type="InterPro" id="IPR010982">
    <property type="entry name" value="Lambda_DNA-bd_dom_sf"/>
</dbReference>
<keyword evidence="3" id="KW-0472">Membrane</keyword>
<comment type="caution">
    <text evidence="5">The sequence shown here is derived from an EMBL/GenBank/DDBJ whole genome shotgun (WGS) entry which is preliminary data.</text>
</comment>
<dbReference type="Proteomes" id="UP000286050">
    <property type="component" value="Unassembled WGS sequence"/>
</dbReference>
<evidence type="ECO:0000313" key="5">
    <source>
        <dbReference type="EMBL" id="RHD56757.1"/>
    </source>
</evidence>
<dbReference type="Gene3D" id="1.10.260.40">
    <property type="entry name" value="lambda repressor-like DNA-binding domains"/>
    <property type="match status" value="1"/>
</dbReference>
<name>A0A414FYV7_9ACTN</name>
<dbReference type="PANTHER" id="PTHR46558">
    <property type="entry name" value="TRACRIPTIONAL REGULATORY PROTEIN-RELATED-RELATED"/>
    <property type="match status" value="1"/>
</dbReference>
<evidence type="ECO:0000259" key="4">
    <source>
        <dbReference type="PROSITE" id="PS50943"/>
    </source>
</evidence>
<evidence type="ECO:0000313" key="6">
    <source>
        <dbReference type="Proteomes" id="UP000286050"/>
    </source>
</evidence>
<dbReference type="SMART" id="SM00530">
    <property type="entry name" value="HTH_XRE"/>
    <property type="match status" value="1"/>
</dbReference>
<feature type="transmembrane region" description="Helical" evidence="3">
    <location>
        <begin position="113"/>
        <end position="138"/>
    </location>
</feature>
<dbReference type="AlphaFoldDB" id="A0A414FYV7"/>
<reference evidence="5 6" key="1">
    <citation type="submission" date="2018-08" db="EMBL/GenBank/DDBJ databases">
        <title>A genome reference for cultivated species of the human gut microbiota.</title>
        <authorList>
            <person name="Zou Y."/>
            <person name="Xue W."/>
            <person name="Luo G."/>
        </authorList>
    </citation>
    <scope>NUCLEOTIDE SEQUENCE [LARGE SCALE GENOMIC DNA]</scope>
    <source>
        <strain evidence="5 6">AM30-5LB</strain>
    </source>
</reference>
<organism evidence="5 6">
    <name type="scientific">Collinsella intestinalis</name>
    <dbReference type="NCBI Taxonomy" id="147207"/>
    <lineage>
        <taxon>Bacteria</taxon>
        <taxon>Bacillati</taxon>
        <taxon>Actinomycetota</taxon>
        <taxon>Coriobacteriia</taxon>
        <taxon>Coriobacteriales</taxon>
        <taxon>Coriobacteriaceae</taxon>
        <taxon>Collinsella</taxon>
    </lineage>
</organism>
<dbReference type="SUPFAM" id="SSF47413">
    <property type="entry name" value="lambda repressor-like DNA-binding domains"/>
    <property type="match status" value="1"/>
</dbReference>
<dbReference type="GO" id="GO:0003677">
    <property type="term" value="F:DNA binding"/>
    <property type="evidence" value="ECO:0007669"/>
    <property type="project" value="UniProtKB-KW"/>
</dbReference>